<dbReference type="AlphaFoldDB" id="A0AAE1ST44"/>
<evidence type="ECO:0000256" key="5">
    <source>
        <dbReference type="ARBA" id="ARBA00022989"/>
    </source>
</evidence>
<evidence type="ECO:0000313" key="13">
    <source>
        <dbReference type="Proteomes" id="UP001291623"/>
    </source>
</evidence>
<accession>A0AAE1ST44</accession>
<dbReference type="GO" id="GO:0000139">
    <property type="term" value="C:Golgi membrane"/>
    <property type="evidence" value="ECO:0007669"/>
    <property type="project" value="UniProtKB-SubCell"/>
</dbReference>
<keyword evidence="6" id="KW-0333">Golgi apparatus</keyword>
<evidence type="ECO:0000256" key="2">
    <source>
        <dbReference type="ARBA" id="ARBA00022676"/>
    </source>
</evidence>
<comment type="subcellular location">
    <subcellularLocation>
        <location evidence="1">Golgi apparatus membrane</location>
        <topology evidence="1">Multi-pass membrane protein</topology>
    </subcellularLocation>
</comment>
<reference evidence="12" key="1">
    <citation type="submission" date="2023-12" db="EMBL/GenBank/DDBJ databases">
        <title>Genome assembly of Anisodus tanguticus.</title>
        <authorList>
            <person name="Wang Y.-J."/>
        </authorList>
    </citation>
    <scope>NUCLEOTIDE SEQUENCE</scope>
    <source>
        <strain evidence="12">KB-2021</strain>
        <tissue evidence="12">Leaf</tissue>
    </source>
</reference>
<organism evidence="12 13">
    <name type="scientific">Anisodus tanguticus</name>
    <dbReference type="NCBI Taxonomy" id="243964"/>
    <lineage>
        <taxon>Eukaryota</taxon>
        <taxon>Viridiplantae</taxon>
        <taxon>Streptophyta</taxon>
        <taxon>Embryophyta</taxon>
        <taxon>Tracheophyta</taxon>
        <taxon>Spermatophyta</taxon>
        <taxon>Magnoliopsida</taxon>
        <taxon>eudicotyledons</taxon>
        <taxon>Gunneridae</taxon>
        <taxon>Pentapetalae</taxon>
        <taxon>asterids</taxon>
        <taxon>lamiids</taxon>
        <taxon>Solanales</taxon>
        <taxon>Solanaceae</taxon>
        <taxon>Solanoideae</taxon>
        <taxon>Hyoscyameae</taxon>
        <taxon>Anisodus</taxon>
    </lineage>
</organism>
<feature type="domain" description="Glycosyltransferase 2-like" evidence="11">
    <location>
        <begin position="173"/>
        <end position="293"/>
    </location>
</feature>
<comment type="caution">
    <text evidence="12">The sequence shown here is derived from an EMBL/GenBank/DDBJ whole genome shotgun (WGS) entry which is preliminary data.</text>
</comment>
<keyword evidence="13" id="KW-1185">Reference proteome</keyword>
<evidence type="ECO:0000256" key="9">
    <source>
        <dbReference type="SAM" id="MobiDB-lite"/>
    </source>
</evidence>
<dbReference type="PANTHER" id="PTHR32044">
    <property type="entry name" value="GLUCOMANNAN 4-BETA-MANNOSYLTRANSFERASE 9"/>
    <property type="match status" value="1"/>
</dbReference>
<dbReference type="GO" id="GO:0071555">
    <property type="term" value="P:cell wall organization"/>
    <property type="evidence" value="ECO:0007669"/>
    <property type="project" value="UniProtKB-KW"/>
</dbReference>
<dbReference type="Gene3D" id="3.90.550.10">
    <property type="entry name" value="Spore Coat Polysaccharide Biosynthesis Protein SpsA, Chain A"/>
    <property type="match status" value="1"/>
</dbReference>
<evidence type="ECO:0000313" key="12">
    <source>
        <dbReference type="EMBL" id="KAK4374807.1"/>
    </source>
</evidence>
<evidence type="ECO:0000256" key="10">
    <source>
        <dbReference type="SAM" id="Phobius"/>
    </source>
</evidence>
<dbReference type="GO" id="GO:0016757">
    <property type="term" value="F:glycosyltransferase activity"/>
    <property type="evidence" value="ECO:0007669"/>
    <property type="project" value="UniProtKB-KW"/>
</dbReference>
<sequence>MSRQPNEEFQEWWNSQRANGTDDLFPSSSSENSSFLTVEIRSPIEKQRTRSARQLSWIYLLKFQQIANSIAFLTNSFIPIVRTANRRIVTSNSAPPRSSSRLYRVIKVFLTVSVILLVFELVAYFRGWHFSPPTVESSNFSKHYMLSEFASLTFIALELPLAKLSVELVYQQSIAAVCIQDWPKERMLIQILDDSDDLGVQGLIKAEVQKWKQRGVHIVYRHHLIRTDYKAGNLKSAMSCDYVKKYEFVAILDADFQPTPDFLKNTIPYFKGHDNIALVQTRWAFVSKDKNLLTRLQSINLAFHFEVEHQWTSMDDSLTSLASMAPLVYGESRPLKNAEAD</sequence>
<dbReference type="Proteomes" id="UP001291623">
    <property type="component" value="Unassembled WGS sequence"/>
</dbReference>
<gene>
    <name evidence="12" type="ORF">RND71_005484</name>
</gene>
<evidence type="ECO:0000256" key="6">
    <source>
        <dbReference type="ARBA" id="ARBA00023034"/>
    </source>
</evidence>
<evidence type="ECO:0000259" key="11">
    <source>
        <dbReference type="Pfam" id="PF00535"/>
    </source>
</evidence>
<proteinExistence type="predicted"/>
<evidence type="ECO:0000256" key="4">
    <source>
        <dbReference type="ARBA" id="ARBA00022692"/>
    </source>
</evidence>
<evidence type="ECO:0000256" key="7">
    <source>
        <dbReference type="ARBA" id="ARBA00023136"/>
    </source>
</evidence>
<dbReference type="Pfam" id="PF00535">
    <property type="entry name" value="Glycos_transf_2"/>
    <property type="match status" value="1"/>
</dbReference>
<keyword evidence="8" id="KW-0961">Cell wall biogenesis/degradation</keyword>
<keyword evidence="7 10" id="KW-0472">Membrane</keyword>
<protein>
    <recommendedName>
        <fullName evidence="11">Glycosyltransferase 2-like domain-containing protein</fullName>
    </recommendedName>
</protein>
<evidence type="ECO:0000256" key="1">
    <source>
        <dbReference type="ARBA" id="ARBA00004653"/>
    </source>
</evidence>
<evidence type="ECO:0000256" key="8">
    <source>
        <dbReference type="ARBA" id="ARBA00023316"/>
    </source>
</evidence>
<evidence type="ECO:0000256" key="3">
    <source>
        <dbReference type="ARBA" id="ARBA00022679"/>
    </source>
</evidence>
<dbReference type="InterPro" id="IPR001173">
    <property type="entry name" value="Glyco_trans_2-like"/>
</dbReference>
<dbReference type="SUPFAM" id="SSF53448">
    <property type="entry name" value="Nucleotide-diphospho-sugar transferases"/>
    <property type="match status" value="1"/>
</dbReference>
<name>A0AAE1ST44_9SOLA</name>
<keyword evidence="4 10" id="KW-0812">Transmembrane</keyword>
<dbReference type="InterPro" id="IPR029044">
    <property type="entry name" value="Nucleotide-diphossugar_trans"/>
</dbReference>
<keyword evidence="2" id="KW-0328">Glycosyltransferase</keyword>
<keyword evidence="5 10" id="KW-1133">Transmembrane helix</keyword>
<keyword evidence="3" id="KW-0808">Transferase</keyword>
<feature type="transmembrane region" description="Helical" evidence="10">
    <location>
        <begin position="105"/>
        <end position="124"/>
    </location>
</feature>
<dbReference type="PANTHER" id="PTHR32044:SF67">
    <property type="entry name" value="XYLOGLUCAN GLYCOSYLTRANSFERASE 6-RELATED"/>
    <property type="match status" value="1"/>
</dbReference>
<feature type="region of interest" description="Disordered" evidence="9">
    <location>
        <begin position="1"/>
        <end position="31"/>
    </location>
</feature>
<dbReference type="EMBL" id="JAVYJV010000003">
    <property type="protein sequence ID" value="KAK4374807.1"/>
    <property type="molecule type" value="Genomic_DNA"/>
</dbReference>